<evidence type="ECO:0000313" key="4">
    <source>
        <dbReference type="Proteomes" id="UP000077115"/>
    </source>
</evidence>
<dbReference type="AlphaFoldDB" id="A0A177W8T9"/>
<evidence type="ECO:0000256" key="1">
    <source>
        <dbReference type="ARBA" id="ARBA00022737"/>
    </source>
</evidence>
<keyword evidence="1" id="KW-0677">Repeat</keyword>
<reference evidence="3 4" key="1">
    <citation type="submission" date="2006-10" db="EMBL/GenBank/DDBJ databases">
        <title>The Genome Sequence of Batrachochytrium dendrobatidis JEL423.</title>
        <authorList>
            <consortium name="The Broad Institute Genome Sequencing Platform"/>
            <person name="Birren B."/>
            <person name="Lander E."/>
            <person name="Galagan J."/>
            <person name="Cuomo C."/>
            <person name="Devon K."/>
            <person name="Jaffe D."/>
            <person name="Butler J."/>
            <person name="Alvarez P."/>
            <person name="Gnerre S."/>
            <person name="Grabherr M."/>
            <person name="Kleber M."/>
            <person name="Mauceli E."/>
            <person name="Brockman W."/>
            <person name="Young S."/>
            <person name="LaButti K."/>
            <person name="Sykes S."/>
            <person name="DeCaprio D."/>
            <person name="Crawford M."/>
            <person name="Koehrsen M."/>
            <person name="Engels R."/>
            <person name="Montgomery P."/>
            <person name="Pearson M."/>
            <person name="Howarth C."/>
            <person name="Larson L."/>
            <person name="White J."/>
            <person name="O'Leary S."/>
            <person name="Kodira C."/>
            <person name="Zeng Q."/>
            <person name="Yandava C."/>
            <person name="Alvarado L."/>
            <person name="Longcore J."/>
            <person name="James T."/>
        </authorList>
    </citation>
    <scope>NUCLEOTIDE SEQUENCE [LARGE SCALE GENOMIC DNA]</scope>
    <source>
        <strain evidence="3 4">JEL423</strain>
    </source>
</reference>
<dbReference type="Proteomes" id="UP000077115">
    <property type="component" value="Unassembled WGS sequence"/>
</dbReference>
<dbReference type="PANTHER" id="PTHR46430:SF3">
    <property type="entry name" value="ACTIVATOR OF C KINASE PROTEIN 1"/>
    <property type="match status" value="1"/>
</dbReference>
<feature type="compositionally biased region" description="Low complexity" evidence="2">
    <location>
        <begin position="1"/>
        <end position="14"/>
    </location>
</feature>
<evidence type="ECO:0000256" key="2">
    <source>
        <dbReference type="SAM" id="MobiDB-lite"/>
    </source>
</evidence>
<dbReference type="VEuPathDB" id="FungiDB:BDEG_20664"/>
<sequence length="962" mass="106174">MDTSASSASSDLSVPPVPPKTDNYSVALSTSQETCSPMPTTSMAKTIQIDNGTTRASSMQLNEQQLHQYSGATWATPPVNSSYFQPYPPMPLKNEYFPAYPMFPQHMPLQPSAQIGPTISEPRFPQSGSVMHSAHTFQQMPWQTGPYASQLHPPIIPSPPIVSPIQNFTHQFIPQQHQNITMDRPTIDTEHMALGVVRSSSPVISPRCHSLPENKVRKSKPSNSQSSLSLVSTAPSLSKQASANFISPTVAQNSSTHQSQYPQPLAYPQEQWQMQQQQMLDYQQYQHMQYMHYLQYQQNLQRQLSEQSAGSDYLANTASPLLQPSPQPPMRQYHQQFKYTPSNSPQNNPFPQQINQSAVYVDKLPITAPSLGSINDHCDGRNADESYIPPIPEKTQPIQPVIMPSEIESTHVPLQNPISAASVHDSVVFNTPQSSPSYSTVESTDSVTAQDKQPIYPSTNCISSLTPATDLTQSPESVLKPTDMSILSSTLLSIPNFKLNLVGSSLSTSAISNEQFEMSKDQPLQRRVSLSKQELIIKPAPILLATPESTLNHHVSRAHTIARRASLDESTLKRTDCKPISPHPQADSEYGTDTENSENGTAFSSSASIGKVYRPQFATILRPNSNTTSQSDLATFNDTTLDEAAVLEYREQLKTSSDPRLQFDFAQLLVEKGEPYLDEGFLYLKKASAAGLSEAQCYLAQAFYDDGQLEAAYSQWLTAAKKMYPPACYQVARCSEQGRGTKKNYRFSLQMYTKAATIGHRPSMHRLGVAEMRGELGLKPDIRNAVRWFKRGAAGADKDTPHCLFELCEIFEKGALPHIMPDIYYARSVLIEASHLGFPPAQYKLGAAAATGYSEALFSLAGWYMTGAEGVLVKNERRAFELASGAAAQNLPRAQYTIGHFFEQGIGITANLEQAIIFYNKAAANGEERAIKRLSELAPAKHTAPAPNGKRRGLRIGFFGRK</sequence>
<feature type="compositionally biased region" description="Basic and acidic residues" evidence="2">
    <location>
        <begin position="566"/>
        <end position="577"/>
    </location>
</feature>
<gene>
    <name evidence="3" type="ORF">BDEG_20664</name>
</gene>
<name>A0A177W8T9_BATDL</name>
<dbReference type="SUPFAM" id="SSF81901">
    <property type="entry name" value="HCP-like"/>
    <property type="match status" value="2"/>
</dbReference>
<dbReference type="Pfam" id="PF08238">
    <property type="entry name" value="Sel1"/>
    <property type="match status" value="4"/>
</dbReference>
<feature type="compositionally biased region" description="Low complexity" evidence="2">
    <location>
        <begin position="221"/>
        <end position="233"/>
    </location>
</feature>
<feature type="compositionally biased region" description="Low complexity" evidence="2">
    <location>
        <begin position="198"/>
        <end position="207"/>
    </location>
</feature>
<reference evidence="3 4" key="2">
    <citation type="submission" date="2016-05" db="EMBL/GenBank/DDBJ databases">
        <title>Lineage-specific infection strategies underlie the spectrum of fungal disease in amphibians.</title>
        <authorList>
            <person name="Cuomo C.A."/>
            <person name="Farrer R.A."/>
            <person name="James T."/>
            <person name="Longcore J."/>
            <person name="Birren B."/>
        </authorList>
    </citation>
    <scope>NUCLEOTIDE SEQUENCE [LARGE SCALE GENOMIC DNA]</scope>
    <source>
        <strain evidence="3 4">JEL423</strain>
    </source>
</reference>
<feature type="region of interest" description="Disordered" evidence="2">
    <location>
        <begin position="566"/>
        <end position="603"/>
    </location>
</feature>
<dbReference type="InterPro" id="IPR051726">
    <property type="entry name" value="Chitin_Synth_Reg"/>
</dbReference>
<dbReference type="EMBL" id="DS022300">
    <property type="protein sequence ID" value="OAJ36499.1"/>
    <property type="molecule type" value="Genomic_DNA"/>
</dbReference>
<dbReference type="STRING" id="403673.A0A177W8T9"/>
<feature type="region of interest" description="Disordered" evidence="2">
    <location>
        <begin position="1"/>
        <end position="23"/>
    </location>
</feature>
<dbReference type="InterPro" id="IPR006597">
    <property type="entry name" value="Sel1-like"/>
</dbReference>
<organism evidence="3 4">
    <name type="scientific">Batrachochytrium dendrobatidis (strain JEL423)</name>
    <dbReference type="NCBI Taxonomy" id="403673"/>
    <lineage>
        <taxon>Eukaryota</taxon>
        <taxon>Fungi</taxon>
        <taxon>Fungi incertae sedis</taxon>
        <taxon>Chytridiomycota</taxon>
        <taxon>Chytridiomycota incertae sedis</taxon>
        <taxon>Chytridiomycetes</taxon>
        <taxon>Rhizophydiales</taxon>
        <taxon>Rhizophydiales incertae sedis</taxon>
        <taxon>Batrachochytrium</taxon>
    </lineage>
</organism>
<dbReference type="PANTHER" id="PTHR46430">
    <property type="entry name" value="PROTEIN SKT5-RELATED"/>
    <property type="match status" value="1"/>
</dbReference>
<dbReference type="SMART" id="SM00671">
    <property type="entry name" value="SEL1"/>
    <property type="match status" value="5"/>
</dbReference>
<feature type="region of interest" description="Disordered" evidence="2">
    <location>
        <begin position="198"/>
        <end position="233"/>
    </location>
</feature>
<protein>
    <submittedName>
        <fullName evidence="3">Uncharacterized protein</fullName>
    </submittedName>
</protein>
<dbReference type="eggNOG" id="KOG1550">
    <property type="taxonomic scope" value="Eukaryota"/>
</dbReference>
<dbReference type="OrthoDB" id="272077at2759"/>
<dbReference type="InterPro" id="IPR011990">
    <property type="entry name" value="TPR-like_helical_dom_sf"/>
</dbReference>
<dbReference type="Gene3D" id="1.25.40.10">
    <property type="entry name" value="Tetratricopeptide repeat domain"/>
    <property type="match status" value="2"/>
</dbReference>
<accession>A0A177W8T9</accession>
<evidence type="ECO:0000313" key="3">
    <source>
        <dbReference type="EMBL" id="OAJ36499.1"/>
    </source>
</evidence>
<proteinExistence type="predicted"/>